<feature type="region of interest" description="Disordered" evidence="2">
    <location>
        <begin position="23"/>
        <end position="51"/>
    </location>
</feature>
<protein>
    <recommendedName>
        <fullName evidence="3">C2H2-type domain-containing protein</fullName>
    </recommendedName>
</protein>
<evidence type="ECO:0000256" key="2">
    <source>
        <dbReference type="SAM" id="MobiDB-lite"/>
    </source>
</evidence>
<dbReference type="Proteomes" id="UP000281553">
    <property type="component" value="Unassembled WGS sequence"/>
</dbReference>
<dbReference type="GO" id="GO:0008270">
    <property type="term" value="F:zinc ion binding"/>
    <property type="evidence" value="ECO:0007669"/>
    <property type="project" value="UniProtKB-KW"/>
</dbReference>
<feature type="region of interest" description="Disordered" evidence="2">
    <location>
        <begin position="90"/>
        <end position="121"/>
    </location>
</feature>
<dbReference type="PROSITE" id="PS50157">
    <property type="entry name" value="ZINC_FINGER_C2H2_2"/>
    <property type="match status" value="1"/>
</dbReference>
<name>A0A3P7MDS8_DIBLA</name>
<dbReference type="OrthoDB" id="6077919at2759"/>
<dbReference type="InterPro" id="IPR013087">
    <property type="entry name" value="Znf_C2H2_type"/>
</dbReference>
<feature type="compositionally biased region" description="Gly residues" evidence="2">
    <location>
        <begin position="36"/>
        <end position="45"/>
    </location>
</feature>
<accession>A0A3P7MDS8</accession>
<evidence type="ECO:0000313" key="5">
    <source>
        <dbReference type="Proteomes" id="UP000281553"/>
    </source>
</evidence>
<organism evidence="4 5">
    <name type="scientific">Dibothriocephalus latus</name>
    <name type="common">Fish tapeworm</name>
    <name type="synonym">Diphyllobothrium latum</name>
    <dbReference type="NCBI Taxonomy" id="60516"/>
    <lineage>
        <taxon>Eukaryota</taxon>
        <taxon>Metazoa</taxon>
        <taxon>Spiralia</taxon>
        <taxon>Lophotrochozoa</taxon>
        <taxon>Platyhelminthes</taxon>
        <taxon>Cestoda</taxon>
        <taxon>Eucestoda</taxon>
        <taxon>Diphyllobothriidea</taxon>
        <taxon>Diphyllobothriidae</taxon>
        <taxon>Dibothriocephalus</taxon>
    </lineage>
</organism>
<sequence>MHDGTAEVITLSLEEARRTIHHYKTHRRQSQLRHSFGGGGGGGGSSLETKFPVSPLQCEFRETADRSETRQWTPPLLLPKAVEDRLSNQGTYEPEEGALPAEATDREPTTAMEDAAAAPMQTSPGFRCSTCRRRLPTWSSLHLHTVFNHGNNKRSYKKVLLHKALSSPFPIYLQPKTSPESSATAFPLFQPNQPIPTDRLDRASQPEPSMEETNPLQRRKAHARRSLVLPIIGRPSQLSPLRSSVLDNCKEEVILRPPQPPQPLQSNFDSDPHSADKAFELVSLLERVLQLLEGAGATSNLSLADLQSSCNQSLLTSLKELAREQATQAAYSVDKEGNLSGSECQNTSNEENSTAACETIPMSGPSERLVELLLQPQVQPLMTKLSVLLQKAQHLGTTAPSTGI</sequence>
<dbReference type="EMBL" id="UYRU01074252">
    <property type="protein sequence ID" value="VDN24420.1"/>
    <property type="molecule type" value="Genomic_DNA"/>
</dbReference>
<evidence type="ECO:0000256" key="1">
    <source>
        <dbReference type="PROSITE-ProRule" id="PRU00042"/>
    </source>
</evidence>
<keyword evidence="1" id="KW-0863">Zinc-finger</keyword>
<reference evidence="4 5" key="1">
    <citation type="submission" date="2018-11" db="EMBL/GenBank/DDBJ databases">
        <authorList>
            <consortium name="Pathogen Informatics"/>
        </authorList>
    </citation>
    <scope>NUCLEOTIDE SEQUENCE [LARGE SCALE GENOMIC DNA]</scope>
</reference>
<gene>
    <name evidence="4" type="ORF">DILT_LOCUS14430</name>
</gene>
<feature type="region of interest" description="Disordered" evidence="2">
    <location>
        <begin position="331"/>
        <end position="355"/>
    </location>
</feature>
<feature type="compositionally biased region" description="Polar residues" evidence="2">
    <location>
        <begin position="339"/>
        <end position="355"/>
    </location>
</feature>
<keyword evidence="5" id="KW-1185">Reference proteome</keyword>
<feature type="domain" description="C2H2-type" evidence="3">
    <location>
        <begin position="126"/>
        <end position="154"/>
    </location>
</feature>
<feature type="region of interest" description="Disordered" evidence="2">
    <location>
        <begin position="188"/>
        <end position="222"/>
    </location>
</feature>
<keyword evidence="1" id="KW-0479">Metal-binding</keyword>
<evidence type="ECO:0000313" key="4">
    <source>
        <dbReference type="EMBL" id="VDN24420.1"/>
    </source>
</evidence>
<proteinExistence type="predicted"/>
<keyword evidence="1" id="KW-0862">Zinc</keyword>
<dbReference type="AlphaFoldDB" id="A0A3P7MDS8"/>
<evidence type="ECO:0000259" key="3">
    <source>
        <dbReference type="PROSITE" id="PS50157"/>
    </source>
</evidence>
<dbReference type="PROSITE" id="PS00028">
    <property type="entry name" value="ZINC_FINGER_C2H2_1"/>
    <property type="match status" value="1"/>
</dbReference>